<comment type="caution">
    <text evidence="1">The sequence shown here is derived from an EMBL/GenBank/DDBJ whole genome shotgun (WGS) entry which is preliminary data.</text>
</comment>
<accession>A0ABW6BQU0</accession>
<dbReference type="EMBL" id="JBHUOX010000002">
    <property type="protein sequence ID" value="MFD2999473.1"/>
    <property type="molecule type" value="Genomic_DNA"/>
</dbReference>
<sequence>MHDGRFATLEEVLDHYNDHLKYNSPNLDPLIIEATNEVGGKTLLLTEEEKRKIIAFLHTLTDDDFINDKRFSDPHN</sequence>
<gene>
    <name evidence="1" type="ORF">ACFS7Z_03800</name>
</gene>
<reference evidence="2" key="1">
    <citation type="journal article" date="2019" name="Int. J. Syst. Evol. Microbiol.">
        <title>The Global Catalogue of Microorganisms (GCM) 10K type strain sequencing project: providing services to taxonomists for standard genome sequencing and annotation.</title>
        <authorList>
            <consortium name="The Broad Institute Genomics Platform"/>
            <consortium name="The Broad Institute Genome Sequencing Center for Infectious Disease"/>
            <person name="Wu L."/>
            <person name="Ma J."/>
        </authorList>
    </citation>
    <scope>NUCLEOTIDE SEQUENCE [LARGE SCALE GENOMIC DNA]</scope>
    <source>
        <strain evidence="2">KCTC 23984</strain>
    </source>
</reference>
<organism evidence="1 2">
    <name type="scientific">Pontibacter toksunensis</name>
    <dbReference type="NCBI Taxonomy" id="1332631"/>
    <lineage>
        <taxon>Bacteria</taxon>
        <taxon>Pseudomonadati</taxon>
        <taxon>Bacteroidota</taxon>
        <taxon>Cytophagia</taxon>
        <taxon>Cytophagales</taxon>
        <taxon>Hymenobacteraceae</taxon>
        <taxon>Pontibacter</taxon>
    </lineage>
</organism>
<dbReference type="Gene3D" id="1.10.760.10">
    <property type="entry name" value="Cytochrome c-like domain"/>
    <property type="match status" value="1"/>
</dbReference>
<dbReference type="RefSeq" id="WP_377481162.1">
    <property type="nucleotide sequence ID" value="NZ_JBHUOX010000002.1"/>
</dbReference>
<evidence type="ECO:0008006" key="3">
    <source>
        <dbReference type="Google" id="ProtNLM"/>
    </source>
</evidence>
<dbReference type="Proteomes" id="UP001597641">
    <property type="component" value="Unassembled WGS sequence"/>
</dbReference>
<dbReference type="InterPro" id="IPR036909">
    <property type="entry name" value="Cyt_c-like_dom_sf"/>
</dbReference>
<proteinExistence type="predicted"/>
<evidence type="ECO:0000313" key="1">
    <source>
        <dbReference type="EMBL" id="MFD2999473.1"/>
    </source>
</evidence>
<dbReference type="SUPFAM" id="SSF46626">
    <property type="entry name" value="Cytochrome c"/>
    <property type="match status" value="1"/>
</dbReference>
<protein>
    <recommendedName>
        <fullName evidence="3">Cytochrome c peroxidase</fullName>
    </recommendedName>
</protein>
<keyword evidence="2" id="KW-1185">Reference proteome</keyword>
<evidence type="ECO:0000313" key="2">
    <source>
        <dbReference type="Proteomes" id="UP001597641"/>
    </source>
</evidence>
<name>A0ABW6BQU0_9BACT</name>